<feature type="transmembrane region" description="Helical" evidence="1">
    <location>
        <begin position="226"/>
        <end position="244"/>
    </location>
</feature>
<feature type="transmembrane region" description="Helical" evidence="1">
    <location>
        <begin position="407"/>
        <end position="431"/>
    </location>
</feature>
<dbReference type="EMBL" id="JAALHA020000027">
    <property type="protein sequence ID" value="MDR9899822.1"/>
    <property type="molecule type" value="Genomic_DNA"/>
</dbReference>
<proteinExistence type="predicted"/>
<evidence type="ECO:0008006" key="4">
    <source>
        <dbReference type="Google" id="ProtNLM"/>
    </source>
</evidence>
<evidence type="ECO:0000256" key="1">
    <source>
        <dbReference type="SAM" id="Phobius"/>
    </source>
</evidence>
<organism evidence="2 3">
    <name type="scientific">Aetokthonos hydrillicola Thurmond2011</name>
    <dbReference type="NCBI Taxonomy" id="2712845"/>
    <lineage>
        <taxon>Bacteria</taxon>
        <taxon>Bacillati</taxon>
        <taxon>Cyanobacteriota</taxon>
        <taxon>Cyanophyceae</taxon>
        <taxon>Nostocales</taxon>
        <taxon>Hapalosiphonaceae</taxon>
        <taxon>Aetokthonos</taxon>
    </lineage>
</organism>
<keyword evidence="1" id="KW-1133">Transmembrane helix</keyword>
<dbReference type="RefSeq" id="WP_208350500.1">
    <property type="nucleotide sequence ID" value="NZ_JAALHA020000027.1"/>
</dbReference>
<feature type="transmembrane region" description="Helical" evidence="1">
    <location>
        <begin position="273"/>
        <end position="291"/>
    </location>
</feature>
<feature type="transmembrane region" description="Helical" evidence="1">
    <location>
        <begin position="193"/>
        <end position="214"/>
    </location>
</feature>
<feature type="transmembrane region" description="Helical" evidence="1">
    <location>
        <begin position="39"/>
        <end position="59"/>
    </location>
</feature>
<feature type="transmembrane region" description="Helical" evidence="1">
    <location>
        <begin position="250"/>
        <end position="266"/>
    </location>
</feature>
<accession>A0AAP5MD00</accession>
<feature type="transmembrane region" description="Helical" evidence="1">
    <location>
        <begin position="12"/>
        <end position="33"/>
    </location>
</feature>
<protein>
    <recommendedName>
        <fullName evidence="4">O-antigen polysaccharide polymerase Wzy</fullName>
    </recommendedName>
</protein>
<name>A0AAP5MD00_9CYAN</name>
<reference evidence="3" key="1">
    <citation type="journal article" date="2021" name="Science">
        <title>Hunting the eagle killer: A cyanobacterial neurotoxin causes vacuolar myelinopathy.</title>
        <authorList>
            <person name="Breinlinger S."/>
            <person name="Phillips T.J."/>
            <person name="Haram B.N."/>
            <person name="Mares J."/>
            <person name="Martinez Yerena J.A."/>
            <person name="Hrouzek P."/>
            <person name="Sobotka R."/>
            <person name="Henderson W.M."/>
            <person name="Schmieder P."/>
            <person name="Williams S.M."/>
            <person name="Lauderdale J.D."/>
            <person name="Wilde H.D."/>
            <person name="Gerrin W."/>
            <person name="Kust A."/>
            <person name="Washington J.W."/>
            <person name="Wagner C."/>
            <person name="Geier B."/>
            <person name="Liebeke M."/>
            <person name="Enke H."/>
            <person name="Niedermeyer T.H.J."/>
            <person name="Wilde S.B."/>
        </authorList>
    </citation>
    <scope>NUCLEOTIDE SEQUENCE [LARGE SCALE GENOMIC DNA]</scope>
    <source>
        <strain evidence="3">Thurmond2011</strain>
    </source>
</reference>
<keyword evidence="1" id="KW-0472">Membrane</keyword>
<feature type="transmembrane region" description="Helical" evidence="1">
    <location>
        <begin position="107"/>
        <end position="125"/>
    </location>
</feature>
<evidence type="ECO:0000313" key="2">
    <source>
        <dbReference type="EMBL" id="MDR9899822.1"/>
    </source>
</evidence>
<keyword evidence="1" id="KW-0812">Transmembrane</keyword>
<dbReference type="Proteomes" id="UP000667802">
    <property type="component" value="Unassembled WGS sequence"/>
</dbReference>
<sequence length="498" mass="57014">MIQKNVYSKIYLDSAIISVFVCCLIVLWCLQTSNQFEHWFLIPITLSGIVIGIDTVNWFRGRLNIFDPVGIIGILGFHFFFLAPIFHVSWDSWLEPWYQYPPDWRPWLGGMAILNLLGLFVYRFCRNLLVKKPNNQSGQNLWLIEPKRFRWIVSFAMMLSAVLQLKVYQEFGGIMSYIASATDVEELTKFEGMGVVFLFSESFPILAMMAFTVYARGNKRLQTWPVLIVVLLLFLVLQIFFGGLRGSRSNTIWALFWVTGMIHFMIRPITKKEIAIGLVFLLFFMYLYGFYKSGGVDGLKTALDTQQSRTELEDKSGRTWQNLILADLGRSDVQAYMLYKLMLSNTDYEYAWGRTYTAAIATLLPGGILPQKPPQTSKESTELLFGRGSFNTGEWVSSKVHGMTGELMLNFGPFVVPLAFIPLGILVGWVHRCLFTWKFLDSRLILLPMLVNLCFVVLVSDLYLDIFFLMKNSGLPTLVILFSSQKNVSPQISNDLKK</sequence>
<feature type="transmembrane region" description="Helical" evidence="1">
    <location>
        <begin position="66"/>
        <end position="87"/>
    </location>
</feature>
<comment type="caution">
    <text evidence="2">The sequence shown here is derived from an EMBL/GenBank/DDBJ whole genome shotgun (WGS) entry which is preliminary data.</text>
</comment>
<dbReference type="AlphaFoldDB" id="A0AAP5MD00"/>
<keyword evidence="3" id="KW-1185">Reference proteome</keyword>
<gene>
    <name evidence="2" type="ORF">G7B40_035480</name>
</gene>
<evidence type="ECO:0000313" key="3">
    <source>
        <dbReference type="Proteomes" id="UP000667802"/>
    </source>
</evidence>
<feature type="transmembrane region" description="Helical" evidence="1">
    <location>
        <begin position="443"/>
        <end position="464"/>
    </location>
</feature>